<reference evidence="1" key="1">
    <citation type="journal article" date="2020" name="Mol. Plant Microbe Interact.">
        <title>Genome Sequence of the Biocontrol Agent Coniothyrium minitans strain Conio (IMI 134523).</title>
        <authorList>
            <person name="Patel D."/>
            <person name="Shittu T.A."/>
            <person name="Baroncelli R."/>
            <person name="Muthumeenakshi S."/>
            <person name="Osborne T.H."/>
            <person name="Janganan T.K."/>
            <person name="Sreenivasaprasad S."/>
        </authorList>
    </citation>
    <scope>NUCLEOTIDE SEQUENCE</scope>
    <source>
        <strain evidence="1">Conio</strain>
    </source>
</reference>
<organism evidence="1 2">
    <name type="scientific">Paraphaeosphaeria minitans</name>
    <dbReference type="NCBI Taxonomy" id="565426"/>
    <lineage>
        <taxon>Eukaryota</taxon>
        <taxon>Fungi</taxon>
        <taxon>Dikarya</taxon>
        <taxon>Ascomycota</taxon>
        <taxon>Pezizomycotina</taxon>
        <taxon>Dothideomycetes</taxon>
        <taxon>Pleosporomycetidae</taxon>
        <taxon>Pleosporales</taxon>
        <taxon>Massarineae</taxon>
        <taxon>Didymosphaeriaceae</taxon>
        <taxon>Paraphaeosphaeria</taxon>
    </lineage>
</organism>
<dbReference type="EMBL" id="WJXW01000011">
    <property type="protein sequence ID" value="KAF9732057.1"/>
    <property type="molecule type" value="Genomic_DNA"/>
</dbReference>
<comment type="caution">
    <text evidence="1">The sequence shown here is derived from an EMBL/GenBank/DDBJ whole genome shotgun (WGS) entry which is preliminary data.</text>
</comment>
<evidence type="ECO:0000313" key="1">
    <source>
        <dbReference type="EMBL" id="KAF9732057.1"/>
    </source>
</evidence>
<evidence type="ECO:0000313" key="2">
    <source>
        <dbReference type="Proteomes" id="UP000756921"/>
    </source>
</evidence>
<protein>
    <submittedName>
        <fullName evidence="1">Uncharacterized protein</fullName>
    </submittedName>
</protein>
<dbReference type="OrthoDB" id="10624508at2759"/>
<name>A0A9P6GAR4_9PLEO</name>
<dbReference type="AlphaFoldDB" id="A0A9P6GAR4"/>
<accession>A0A9P6GAR4</accession>
<keyword evidence="2" id="KW-1185">Reference proteome</keyword>
<gene>
    <name evidence="1" type="ORF">PMIN01_09986</name>
</gene>
<dbReference type="Proteomes" id="UP000756921">
    <property type="component" value="Unassembled WGS sequence"/>
</dbReference>
<sequence length="195" mass="22176">MGCCTRAVERRRPSSRCRNTGHGGREHAVCTLRVHRIRWAVGTSRSPERAPVNTRRRAALLIRARRMAHRTAACVRRSWYAKLFRRVSMPSRPGRLPGPYLSTLPHACPCLSHSRLLRVLDGRGGLRCVAGHASIARRSPWSRHSSRRDRDCAPTRAPPIVRSMRWCRGVEWQCPSGSWAGDAWEIADRFVRVKA</sequence>
<proteinExistence type="predicted"/>